<dbReference type="SUPFAM" id="SSF53639">
    <property type="entry name" value="AraD/HMP-PK domain-like"/>
    <property type="match status" value="1"/>
</dbReference>
<sequence>MLEQLKQAVLEANLELPVRGLVTYTWGNASGIDREKGLIAIKPSGVDYDVMKAEDMVLIDLTGKVVEGDLKPSSDAPTHVALYNAFPDIGGVCHTHSRWATSFAQAGMGIPAYGTTHADYFYGEIPCTREMTRAEIESAYEANTGVVIIETFKELNPNYIPAVLVKNHAPFTWGKNAAEAVHNSVVLEEVAMMAIQCKQLNPAVTAMPQVLLDKHFLRKHGAGAYYGQKK</sequence>
<evidence type="ECO:0000313" key="15">
    <source>
        <dbReference type="EMBL" id="EMS69974.1"/>
    </source>
</evidence>
<dbReference type="InterPro" id="IPR036409">
    <property type="entry name" value="Aldolase_II/adducin_N_sf"/>
</dbReference>
<dbReference type="NCBIfam" id="TIGR00760">
    <property type="entry name" value="araD"/>
    <property type="match status" value="1"/>
</dbReference>
<dbReference type="EC" id="5.1.3.4" evidence="4 13"/>
<comment type="catalytic activity">
    <reaction evidence="1">
        <text>L-ribulose 5-phosphate = D-xylulose 5-phosphate</text>
        <dbReference type="Rhea" id="RHEA:22368"/>
        <dbReference type="ChEBI" id="CHEBI:57737"/>
        <dbReference type="ChEBI" id="CHEBI:58226"/>
        <dbReference type="EC" id="5.1.3.4"/>
    </reaction>
</comment>
<dbReference type="FunFam" id="3.40.225.10:FF:000001">
    <property type="entry name" value="L-ribulose-5-phosphate 4-epimerase UlaF"/>
    <property type="match status" value="1"/>
</dbReference>
<comment type="cofactor">
    <cofactor evidence="2">
        <name>Zn(2+)</name>
        <dbReference type="ChEBI" id="CHEBI:29105"/>
    </cofactor>
</comment>
<evidence type="ECO:0000256" key="6">
    <source>
        <dbReference type="ARBA" id="ARBA00022833"/>
    </source>
</evidence>
<dbReference type="NCBIfam" id="NF009003">
    <property type="entry name" value="PRK12348.1"/>
    <property type="match status" value="1"/>
</dbReference>
<evidence type="ECO:0000256" key="13">
    <source>
        <dbReference type="NCBIfam" id="TIGR00760"/>
    </source>
</evidence>
<keyword evidence="7" id="KW-0054">Arabinose catabolism</keyword>
<evidence type="ECO:0000313" key="16">
    <source>
        <dbReference type="Proteomes" id="UP000014155"/>
    </source>
</evidence>
<keyword evidence="9" id="KW-0119">Carbohydrate metabolism</keyword>
<proteinExistence type="inferred from homology"/>
<gene>
    <name evidence="15" type="ORF">CTER_4413</name>
</gene>
<feature type="domain" description="Class II aldolase/adducin N-terminal" evidence="14">
    <location>
        <begin position="7"/>
        <end position="195"/>
    </location>
</feature>
<dbReference type="GO" id="GO:0019572">
    <property type="term" value="P:L-arabinose catabolic process"/>
    <property type="evidence" value="ECO:0007669"/>
    <property type="project" value="InterPro"/>
</dbReference>
<dbReference type="PATRIC" id="fig|1195236.3.peg.4599"/>
<comment type="caution">
    <text evidence="15">The sequence shown here is derived from an EMBL/GenBank/DDBJ whole genome shotgun (WGS) entry which is preliminary data.</text>
</comment>
<dbReference type="GO" id="GO:0016832">
    <property type="term" value="F:aldehyde-lyase activity"/>
    <property type="evidence" value="ECO:0007669"/>
    <property type="project" value="TreeGrafter"/>
</dbReference>
<keyword evidence="6" id="KW-0862">Zinc</keyword>
<dbReference type="NCBIfam" id="NF006047">
    <property type="entry name" value="PRK08193.1"/>
    <property type="match status" value="1"/>
</dbReference>
<evidence type="ECO:0000256" key="10">
    <source>
        <dbReference type="ARBA" id="ARBA00053542"/>
    </source>
</evidence>
<comment type="pathway">
    <text evidence="11">Carbohydrate degradation; L-arabinose degradation via L-ribulose; D-xylulose 5-phosphate from L-arabinose (bacterial route): step 3/3.</text>
</comment>
<evidence type="ECO:0000256" key="7">
    <source>
        <dbReference type="ARBA" id="ARBA00022935"/>
    </source>
</evidence>
<evidence type="ECO:0000256" key="12">
    <source>
        <dbReference type="ARBA" id="ARBA00074961"/>
    </source>
</evidence>
<keyword evidence="5" id="KW-0479">Metal-binding</keyword>
<evidence type="ECO:0000256" key="4">
    <source>
        <dbReference type="ARBA" id="ARBA00013186"/>
    </source>
</evidence>
<evidence type="ECO:0000256" key="8">
    <source>
        <dbReference type="ARBA" id="ARBA00023235"/>
    </source>
</evidence>
<accession>S0FLD0</accession>
<dbReference type="Proteomes" id="UP000014155">
    <property type="component" value="Unassembled WGS sequence"/>
</dbReference>
<keyword evidence="8 15" id="KW-0413">Isomerase</keyword>
<evidence type="ECO:0000259" key="14">
    <source>
        <dbReference type="SMART" id="SM01007"/>
    </source>
</evidence>
<evidence type="ECO:0000256" key="2">
    <source>
        <dbReference type="ARBA" id="ARBA00001947"/>
    </source>
</evidence>
<evidence type="ECO:0000256" key="5">
    <source>
        <dbReference type="ARBA" id="ARBA00022723"/>
    </source>
</evidence>
<dbReference type="PANTHER" id="PTHR22789:SF8">
    <property type="entry name" value="L-RIBULOSE-5-PHOSPHATE 4-EPIMERASE SGBE"/>
    <property type="match status" value="1"/>
</dbReference>
<dbReference type="AlphaFoldDB" id="S0FLD0"/>
<dbReference type="eggNOG" id="COG0235">
    <property type="taxonomic scope" value="Bacteria"/>
</dbReference>
<dbReference type="RefSeq" id="WP_004629434.1">
    <property type="nucleotide sequence ID" value="NZ_AORV01000061.1"/>
</dbReference>
<dbReference type="InterPro" id="IPR004661">
    <property type="entry name" value="AraD"/>
</dbReference>
<organism evidence="15 16">
    <name type="scientific">Ruminiclostridium cellobioparum subsp. termitidis CT1112</name>
    <dbReference type="NCBI Taxonomy" id="1195236"/>
    <lineage>
        <taxon>Bacteria</taxon>
        <taxon>Bacillati</taxon>
        <taxon>Bacillota</taxon>
        <taxon>Clostridia</taxon>
        <taxon>Eubacteriales</taxon>
        <taxon>Oscillospiraceae</taxon>
        <taxon>Ruminiclostridium</taxon>
    </lineage>
</organism>
<keyword evidence="16" id="KW-1185">Reference proteome</keyword>
<comment type="similarity">
    <text evidence="3">Belongs to the aldolase class II family. AraD/FucA subfamily.</text>
</comment>
<comment type="function">
    <text evidence="10">Involved in the degradation of L-arabinose. Catalyzes the interconversion of L-ribulose 5-phosphate (LRu5P) and D-xylulose 5-phosphate (D-Xu5P) via a retroaldol/aldol mechanism (carbon-carbon bond cleavage analogous to a class II aldolase reaction).</text>
</comment>
<name>S0FLD0_RUMCE</name>
<dbReference type="InterPro" id="IPR050197">
    <property type="entry name" value="Aldolase_class_II_sugar_metab"/>
</dbReference>
<evidence type="ECO:0000256" key="11">
    <source>
        <dbReference type="ARBA" id="ARBA00060520"/>
    </source>
</evidence>
<dbReference type="Gene3D" id="3.40.225.10">
    <property type="entry name" value="Class II aldolase/adducin N-terminal domain"/>
    <property type="match status" value="1"/>
</dbReference>
<dbReference type="STRING" id="1195236.CTER_4413"/>
<evidence type="ECO:0000256" key="9">
    <source>
        <dbReference type="ARBA" id="ARBA00023277"/>
    </source>
</evidence>
<protein>
    <recommendedName>
        <fullName evidence="12 13">L-ribulose-5-phosphate 4-epimerase</fullName>
        <ecNumber evidence="4 13">5.1.3.4</ecNumber>
    </recommendedName>
</protein>
<reference evidence="15 16" key="1">
    <citation type="journal article" date="2013" name="Genome Announc.">
        <title>Draft Genome Sequence of the Cellulolytic, Mesophilic, Anaerobic Bacterium Clostridium termitidis Strain CT1112 (DSM 5398).</title>
        <authorList>
            <person name="Lal S."/>
            <person name="Ramachandran U."/>
            <person name="Zhang X."/>
            <person name="Munir R."/>
            <person name="Sparling R."/>
            <person name="Levin D.B."/>
        </authorList>
    </citation>
    <scope>NUCLEOTIDE SEQUENCE [LARGE SCALE GENOMIC DNA]</scope>
    <source>
        <strain evidence="15 16">CT1112</strain>
    </source>
</reference>
<dbReference type="SMART" id="SM01007">
    <property type="entry name" value="Aldolase_II"/>
    <property type="match status" value="1"/>
</dbReference>
<dbReference type="InterPro" id="IPR001303">
    <property type="entry name" value="Aldolase_II/adducin_N"/>
</dbReference>
<evidence type="ECO:0000256" key="3">
    <source>
        <dbReference type="ARBA" id="ARBA00010037"/>
    </source>
</evidence>
<dbReference type="GO" id="GO:0008270">
    <property type="term" value="F:zinc ion binding"/>
    <property type="evidence" value="ECO:0007669"/>
    <property type="project" value="InterPro"/>
</dbReference>
<dbReference type="GO" id="GO:0005829">
    <property type="term" value="C:cytosol"/>
    <property type="evidence" value="ECO:0007669"/>
    <property type="project" value="TreeGrafter"/>
</dbReference>
<dbReference type="GO" id="GO:0008742">
    <property type="term" value="F:L-ribulose-phosphate 4-epimerase activity"/>
    <property type="evidence" value="ECO:0007669"/>
    <property type="project" value="UniProtKB-UniRule"/>
</dbReference>
<dbReference type="EMBL" id="AORV01000061">
    <property type="protein sequence ID" value="EMS69974.1"/>
    <property type="molecule type" value="Genomic_DNA"/>
</dbReference>
<dbReference type="Pfam" id="PF00596">
    <property type="entry name" value="Aldolase_II"/>
    <property type="match status" value="1"/>
</dbReference>
<dbReference type="PANTHER" id="PTHR22789">
    <property type="entry name" value="FUCULOSE PHOSPHATE ALDOLASE"/>
    <property type="match status" value="1"/>
</dbReference>
<dbReference type="CDD" id="cd00398">
    <property type="entry name" value="Aldolase_II"/>
    <property type="match status" value="1"/>
</dbReference>
<evidence type="ECO:0000256" key="1">
    <source>
        <dbReference type="ARBA" id="ARBA00001726"/>
    </source>
</evidence>